<evidence type="ECO:0000313" key="3">
    <source>
        <dbReference type="Proteomes" id="UP001602370"/>
    </source>
</evidence>
<dbReference type="RefSeq" id="WP_030319711.1">
    <property type="nucleotide sequence ID" value="NZ_JBIBDZ010000004.1"/>
</dbReference>
<keyword evidence="3" id="KW-1185">Reference proteome</keyword>
<name>A0ABW6XQY3_9ACTN</name>
<evidence type="ECO:0000256" key="1">
    <source>
        <dbReference type="SAM" id="Phobius"/>
    </source>
</evidence>
<comment type="caution">
    <text evidence="2">The sequence shown here is derived from an EMBL/GenBank/DDBJ whole genome shotgun (WGS) entry which is preliminary data.</text>
</comment>
<feature type="transmembrane region" description="Helical" evidence="1">
    <location>
        <begin position="75"/>
        <end position="94"/>
    </location>
</feature>
<keyword evidence="1" id="KW-1133">Transmembrane helix</keyword>
<protein>
    <recommendedName>
        <fullName evidence="4">Histidine kinase</fullName>
    </recommendedName>
</protein>
<evidence type="ECO:0000313" key="2">
    <source>
        <dbReference type="EMBL" id="MFF5919885.1"/>
    </source>
</evidence>
<feature type="transmembrane region" description="Helical" evidence="1">
    <location>
        <begin position="100"/>
        <end position="120"/>
    </location>
</feature>
<accession>A0ABW6XQY3</accession>
<keyword evidence="1" id="KW-0472">Membrane</keyword>
<proteinExistence type="predicted"/>
<organism evidence="2 3">
    <name type="scientific">Streptomyces flavochromogenes</name>
    <dbReference type="NCBI Taxonomy" id="68199"/>
    <lineage>
        <taxon>Bacteria</taxon>
        <taxon>Bacillati</taxon>
        <taxon>Actinomycetota</taxon>
        <taxon>Actinomycetes</taxon>
        <taxon>Kitasatosporales</taxon>
        <taxon>Streptomycetaceae</taxon>
        <taxon>Streptomyces</taxon>
    </lineage>
</organism>
<dbReference type="EMBL" id="JBIBDZ010000004">
    <property type="protein sequence ID" value="MFF5919885.1"/>
    <property type="molecule type" value="Genomic_DNA"/>
</dbReference>
<feature type="transmembrane region" description="Helical" evidence="1">
    <location>
        <begin position="21"/>
        <end position="41"/>
    </location>
</feature>
<gene>
    <name evidence="2" type="ORF">ACFY8C_16310</name>
</gene>
<reference evidence="2 3" key="1">
    <citation type="submission" date="2024-10" db="EMBL/GenBank/DDBJ databases">
        <title>The Natural Products Discovery Center: Release of the First 8490 Sequenced Strains for Exploring Actinobacteria Biosynthetic Diversity.</title>
        <authorList>
            <person name="Kalkreuter E."/>
            <person name="Kautsar S.A."/>
            <person name="Yang D."/>
            <person name="Bader C.D."/>
            <person name="Teijaro C.N."/>
            <person name="Fluegel L."/>
            <person name="Davis C.M."/>
            <person name="Simpson J.R."/>
            <person name="Lauterbach L."/>
            <person name="Steele A.D."/>
            <person name="Gui C."/>
            <person name="Meng S."/>
            <person name="Li G."/>
            <person name="Viehrig K."/>
            <person name="Ye F."/>
            <person name="Su P."/>
            <person name="Kiefer A.F."/>
            <person name="Nichols A."/>
            <person name="Cepeda A.J."/>
            <person name="Yan W."/>
            <person name="Fan B."/>
            <person name="Jiang Y."/>
            <person name="Adhikari A."/>
            <person name="Zheng C.-J."/>
            <person name="Schuster L."/>
            <person name="Cowan T.M."/>
            <person name="Smanski M.J."/>
            <person name="Chevrette M.G."/>
            <person name="De Carvalho L.P.S."/>
            <person name="Shen B."/>
        </authorList>
    </citation>
    <scope>NUCLEOTIDE SEQUENCE [LARGE SCALE GENOMIC DNA]</scope>
    <source>
        <strain evidence="2 3">NPDC012605</strain>
    </source>
</reference>
<dbReference type="Proteomes" id="UP001602370">
    <property type="component" value="Unassembled WGS sequence"/>
</dbReference>
<evidence type="ECO:0008006" key="4">
    <source>
        <dbReference type="Google" id="ProtNLM"/>
    </source>
</evidence>
<feature type="transmembrane region" description="Helical" evidence="1">
    <location>
        <begin position="47"/>
        <end position="68"/>
    </location>
</feature>
<sequence length="131" mass="13731">MLEWKPISSGVRPVPVPAATSIIWTITAVTAFVLVTAFNLLKEQGDPTLDLVALCLVVALVSTGARFAAAPGTALLCWLVLNAFATAPIGVLTWEMPYEVGRLVCLLAAAGAGTVTARIAHARAAYRRLTS</sequence>
<keyword evidence="1" id="KW-0812">Transmembrane</keyword>